<keyword evidence="1" id="KW-0175">Coiled coil</keyword>
<evidence type="ECO:0000313" key="4">
    <source>
        <dbReference type="Proteomes" id="UP000281549"/>
    </source>
</evidence>
<evidence type="ECO:0000256" key="1">
    <source>
        <dbReference type="SAM" id="Coils"/>
    </source>
</evidence>
<name>A0A4P9YH39_ROZAC</name>
<feature type="compositionally biased region" description="Acidic residues" evidence="2">
    <location>
        <begin position="117"/>
        <end position="128"/>
    </location>
</feature>
<feature type="compositionally biased region" description="Basic residues" evidence="2">
    <location>
        <begin position="498"/>
        <end position="519"/>
    </location>
</feature>
<feature type="coiled-coil region" evidence="1">
    <location>
        <begin position="186"/>
        <end position="372"/>
    </location>
</feature>
<gene>
    <name evidence="3" type="ORF">ROZALSC1DRAFT_24052</name>
</gene>
<sequence>MISELLDDYEKIENDNALLKDILSHQSLKNTSKSSFVIKRVLKVVPRSELPVNEVGIMFPENPINVCNVGCGAEEEIKRIIYIDGTMQTDVVNKSDVQTMTEAKIEKKSFKETSMQTEEEESDEEEEETFYESFANVQSIHEDEKTSLIDSPASISSLASSSLYKSVYKLSAKSSKAMLLKTSMELTDLREKNEHQQTSIKEYVDKIDFLENKIIQLNETVQKVNEERDSLIIKFEEANFLNIENEKRISLLKEKIEKLEEIVKEKDLIIKITQNDLNHSVLTERRSKIEIEKLEQEIINLRNEIFNNEIKSNENYLKLRNELDKEKENFNLAILNLESRHEMEKNDLNDRNIKCEEEIEKLKKQIEQLMKFPDFLSSTNSNNKDLSPEEMDLKLENLIKANNLRISLLEEKSKEYRNMRFQYAKSLNTQHEIPLTEPVNLLREKMIINKNIGFEFPSNKPFDQTDDLDERSVPIQQDEWKISSCSTLKLNVVPVVPHPRRNPTTRPRYAHRQYSAKKY</sequence>
<evidence type="ECO:0000313" key="3">
    <source>
        <dbReference type="EMBL" id="RKP17590.1"/>
    </source>
</evidence>
<protein>
    <submittedName>
        <fullName evidence="3">Uncharacterized protein</fullName>
    </submittedName>
</protein>
<dbReference type="EMBL" id="ML005760">
    <property type="protein sequence ID" value="RKP17590.1"/>
    <property type="molecule type" value="Genomic_DNA"/>
</dbReference>
<proteinExistence type="predicted"/>
<dbReference type="AlphaFoldDB" id="A0A4P9YH39"/>
<reference evidence="4" key="1">
    <citation type="journal article" date="2018" name="Nat. Microbiol.">
        <title>Leveraging single-cell genomics to expand the fungal tree of life.</title>
        <authorList>
            <person name="Ahrendt S.R."/>
            <person name="Quandt C.A."/>
            <person name="Ciobanu D."/>
            <person name="Clum A."/>
            <person name="Salamov A."/>
            <person name="Andreopoulos B."/>
            <person name="Cheng J.F."/>
            <person name="Woyke T."/>
            <person name="Pelin A."/>
            <person name="Henrissat B."/>
            <person name="Reynolds N.K."/>
            <person name="Benny G.L."/>
            <person name="Smith M.E."/>
            <person name="James T.Y."/>
            <person name="Grigoriev I.V."/>
        </authorList>
    </citation>
    <scope>NUCLEOTIDE SEQUENCE [LARGE SCALE GENOMIC DNA]</scope>
    <source>
        <strain evidence="4">CSF55</strain>
    </source>
</reference>
<organism evidence="3 4">
    <name type="scientific">Rozella allomycis (strain CSF55)</name>
    <dbReference type="NCBI Taxonomy" id="988480"/>
    <lineage>
        <taxon>Eukaryota</taxon>
        <taxon>Fungi</taxon>
        <taxon>Fungi incertae sedis</taxon>
        <taxon>Cryptomycota</taxon>
        <taxon>Cryptomycota incertae sedis</taxon>
        <taxon>Rozella</taxon>
    </lineage>
</organism>
<dbReference type="Proteomes" id="UP000281549">
    <property type="component" value="Unassembled WGS sequence"/>
</dbReference>
<feature type="region of interest" description="Disordered" evidence="2">
    <location>
        <begin position="109"/>
        <end position="128"/>
    </location>
</feature>
<accession>A0A4P9YH39</accession>
<evidence type="ECO:0000256" key="2">
    <source>
        <dbReference type="SAM" id="MobiDB-lite"/>
    </source>
</evidence>
<feature type="region of interest" description="Disordered" evidence="2">
    <location>
        <begin position="497"/>
        <end position="519"/>
    </location>
</feature>